<proteinExistence type="predicted"/>
<dbReference type="Pfam" id="PF09234">
    <property type="entry name" value="DUF1963"/>
    <property type="match status" value="1"/>
</dbReference>
<reference evidence="1" key="2">
    <citation type="submission" date="2020-09" db="EMBL/GenBank/DDBJ databases">
        <authorList>
            <person name="Sun Q."/>
            <person name="Ohkuma M."/>
        </authorList>
    </citation>
    <scope>NUCLEOTIDE SEQUENCE</scope>
    <source>
        <strain evidence="1">JCM 4234</strain>
    </source>
</reference>
<evidence type="ECO:0000313" key="2">
    <source>
        <dbReference type="Proteomes" id="UP000653493"/>
    </source>
</evidence>
<dbReference type="SUPFAM" id="SSF103032">
    <property type="entry name" value="Hypothetical protein YwqG"/>
    <property type="match status" value="1"/>
</dbReference>
<dbReference type="Proteomes" id="UP000653493">
    <property type="component" value="Unassembled WGS sequence"/>
</dbReference>
<keyword evidence="2" id="KW-1185">Reference proteome</keyword>
<evidence type="ECO:0000313" key="1">
    <source>
        <dbReference type="EMBL" id="GGS21133.1"/>
    </source>
</evidence>
<dbReference type="Gene3D" id="2.30.320.10">
    <property type="entry name" value="YwqG-like"/>
    <property type="match status" value="1"/>
</dbReference>
<evidence type="ECO:0008006" key="3">
    <source>
        <dbReference type="Google" id="ProtNLM"/>
    </source>
</evidence>
<dbReference type="InterPro" id="IPR035948">
    <property type="entry name" value="YwqG-like_sf"/>
</dbReference>
<reference evidence="1" key="1">
    <citation type="journal article" date="2014" name="Int. J. Syst. Evol. Microbiol.">
        <title>Complete genome sequence of Corynebacterium casei LMG S-19264T (=DSM 44701T), isolated from a smear-ripened cheese.</title>
        <authorList>
            <consortium name="US DOE Joint Genome Institute (JGI-PGF)"/>
            <person name="Walter F."/>
            <person name="Albersmeier A."/>
            <person name="Kalinowski J."/>
            <person name="Ruckert C."/>
        </authorList>
    </citation>
    <scope>NUCLEOTIDE SEQUENCE</scope>
    <source>
        <strain evidence="1">JCM 4234</strain>
    </source>
</reference>
<organism evidence="1 2">
    <name type="scientific">Streptomyces griseoviridis</name>
    <dbReference type="NCBI Taxonomy" id="45398"/>
    <lineage>
        <taxon>Bacteria</taxon>
        <taxon>Bacillati</taxon>
        <taxon>Actinomycetota</taxon>
        <taxon>Actinomycetes</taxon>
        <taxon>Kitasatosporales</taxon>
        <taxon>Streptomycetaceae</taxon>
        <taxon>Streptomyces</taxon>
    </lineage>
</organism>
<dbReference type="AlphaFoldDB" id="A0A918G627"/>
<dbReference type="InterPro" id="IPR015315">
    <property type="entry name" value="DUF1963"/>
</dbReference>
<gene>
    <name evidence="1" type="ORF">GCM10010238_06760</name>
</gene>
<comment type="caution">
    <text evidence="1">The sequence shown here is derived from an EMBL/GenBank/DDBJ whole genome shotgun (WGS) entry which is preliminary data.</text>
</comment>
<protein>
    <recommendedName>
        <fullName evidence="3">DUF1963 domain-containing protein</fullName>
    </recommendedName>
</protein>
<sequence length="261" mass="28374">MTDDLDDQNADRVGRFRAGAAARGLPAAEVEAWIRATVPGVYFTDGGDGPPVVTTGGHPALPEDAPDPEHPLVASVDCGLLPPGGAGFPLPRDGRLLFFADPDLGFRGRLGGAVRHVPAGTPVAERRVETAHGPFAARELRRMWHHLAGPDAETWAEARWEDPDDERYELAEELESAWTEAGGSWPVWSFALGGHPVVLHDDPLLVARDDDPEHAGDWVPLATWRCPQEAESLDGGVVTWLIRRTDLTAGRFERVYGYVDM</sequence>
<name>A0A918G627_STRGD</name>
<accession>A0A918G627</accession>
<dbReference type="EMBL" id="BMSL01000001">
    <property type="protein sequence ID" value="GGS21133.1"/>
    <property type="molecule type" value="Genomic_DNA"/>
</dbReference>